<organism evidence="3">
    <name type="scientific">Echinostoma caproni</name>
    <dbReference type="NCBI Taxonomy" id="27848"/>
    <lineage>
        <taxon>Eukaryota</taxon>
        <taxon>Metazoa</taxon>
        <taxon>Spiralia</taxon>
        <taxon>Lophotrochozoa</taxon>
        <taxon>Platyhelminthes</taxon>
        <taxon>Trematoda</taxon>
        <taxon>Digenea</taxon>
        <taxon>Plagiorchiida</taxon>
        <taxon>Echinostomata</taxon>
        <taxon>Echinostomatoidea</taxon>
        <taxon>Echinostomatidae</taxon>
        <taxon>Echinostoma</taxon>
    </lineage>
</organism>
<reference evidence="1 2" key="2">
    <citation type="submission" date="2018-11" db="EMBL/GenBank/DDBJ databases">
        <authorList>
            <consortium name="Pathogen Informatics"/>
        </authorList>
    </citation>
    <scope>NUCLEOTIDE SEQUENCE [LARGE SCALE GENOMIC DNA]</scope>
    <source>
        <strain evidence="1 2">Egypt</strain>
    </source>
</reference>
<gene>
    <name evidence="1" type="ORF">ECPE_LOCUS6730</name>
</gene>
<dbReference type="Gene3D" id="3.40.50.300">
    <property type="entry name" value="P-loop containing nucleotide triphosphate hydrolases"/>
    <property type="match status" value="1"/>
</dbReference>
<reference evidence="3" key="1">
    <citation type="submission" date="2016-06" db="UniProtKB">
        <authorList>
            <consortium name="WormBaseParasite"/>
        </authorList>
    </citation>
    <scope>IDENTIFICATION</scope>
</reference>
<dbReference type="InterPro" id="IPR027417">
    <property type="entry name" value="P-loop_NTPase"/>
</dbReference>
<evidence type="ECO:0000313" key="2">
    <source>
        <dbReference type="Proteomes" id="UP000272942"/>
    </source>
</evidence>
<keyword evidence="2" id="KW-1185">Reference proteome</keyword>
<dbReference type="AlphaFoldDB" id="A0A183AIE5"/>
<protein>
    <submittedName>
        <fullName evidence="3">VPS9 domain-containing protein</fullName>
    </submittedName>
</protein>
<name>A0A183AIE5_9TREM</name>
<dbReference type="WBParaSite" id="ECPE_0000674301-mRNA-1">
    <property type="protein sequence ID" value="ECPE_0000674301-mRNA-1"/>
    <property type="gene ID" value="ECPE_0000674301"/>
</dbReference>
<dbReference type="EMBL" id="UZAN01043759">
    <property type="protein sequence ID" value="VDP79181.1"/>
    <property type="molecule type" value="Genomic_DNA"/>
</dbReference>
<accession>A0A183AIE5</accession>
<proteinExistence type="predicted"/>
<dbReference type="Proteomes" id="UP000272942">
    <property type="component" value="Unassembled WGS sequence"/>
</dbReference>
<sequence length="264" mass="28429">MALNSSAFCLGGTLELAQGGVAYFPSIELLKRKDLASLIYALETTSAGALKISKYTEGVTKSPEEESIYSTTASVWATCELNPITVALKSHEQSAEDDAFSTTDNPIQLPVELLPRRSGLQKAISTFDIVVNTDLVQGPSEITDRLIVDMCLSHSLGLKPDGSIETSGSENATAIILSSVFDACSTMGKIPVPHHVSRLLQVYYLAIRRACSVDRYPVPCSALNTLFKLTKSNAKLNGRSSVVEVDALIAVYLYDTFIQSLTGE</sequence>
<evidence type="ECO:0000313" key="3">
    <source>
        <dbReference type="WBParaSite" id="ECPE_0000674301-mRNA-1"/>
    </source>
</evidence>
<dbReference type="OrthoDB" id="6266412at2759"/>
<evidence type="ECO:0000313" key="1">
    <source>
        <dbReference type="EMBL" id="VDP79181.1"/>
    </source>
</evidence>